<dbReference type="AlphaFoldDB" id="A0A9C7PVR8"/>
<comment type="caution">
    <text evidence="1">The sequence shown here is derived from an EMBL/GenBank/DDBJ whole genome shotgun (WGS) entry which is preliminary data.</text>
</comment>
<evidence type="ECO:0000313" key="2">
    <source>
        <dbReference type="Proteomes" id="UP001061958"/>
    </source>
</evidence>
<keyword evidence="2" id="KW-1185">Reference proteome</keyword>
<dbReference type="EMBL" id="BQMJ01000023">
    <property type="protein sequence ID" value="GJQ11309.1"/>
    <property type="molecule type" value="Genomic_DNA"/>
</dbReference>
<reference evidence="1" key="1">
    <citation type="journal article" date="2022" name="Proc. Natl. Acad. Sci. U.S.A.">
        <title>Life cycle and functional genomics of the unicellular red alga Galdieria for elucidating algal and plant evolution and industrial use.</title>
        <authorList>
            <person name="Hirooka S."/>
            <person name="Itabashi T."/>
            <person name="Ichinose T.M."/>
            <person name="Onuma R."/>
            <person name="Fujiwara T."/>
            <person name="Yamashita S."/>
            <person name="Jong L.W."/>
            <person name="Tomita R."/>
            <person name="Iwane A.H."/>
            <person name="Miyagishima S.Y."/>
        </authorList>
    </citation>
    <scope>NUCLEOTIDE SEQUENCE</scope>
    <source>
        <strain evidence="1">NBRC 102759</strain>
    </source>
</reference>
<sequence length="437" mass="50504">MLNISKRVCFSLTKIDSPSSTAVNTSAFLDENHVFPCNTPENLYNFRMHSPVSEEFVKTKKRFSRLQEETDRLQVLVERALKETDWEIGRNNYCSKRYSFERDCSFSTPQPSVDLAYKSKSPEVSFQVQAVMLSYVSYGFHALTLCLLSSTKRVWFLLKETGRLRACHRQPIILETRLKNSIPTACYSYPICREWSFSFLHPFSLWKHSFQYSKLLCSQYCKISKKKQQGAISKFVVVSDDKELSASHGEDLRTNEMKIVLTENHVTEFLSSLAVQFDDSIPAIASKLHSSEFADIQRQCLSNIPYHPLNVALLSLFRESVLEMELTRRQALAKGGLEGFRWLSRSKHTDWKDICASVFSKLYLIDDYTKSVDSFSTNEMEVIDNVILKDSKWLADYLLTEIPHLVQKEKKNFCSQVTEEVLEKICNFNSETVSSRF</sequence>
<gene>
    <name evidence="1" type="ORF">GpartN1_g3100.t1</name>
</gene>
<dbReference type="OrthoDB" id="10375098at2759"/>
<name>A0A9C7PVR8_9RHOD</name>
<organism evidence="1 2">
    <name type="scientific">Galdieria partita</name>
    <dbReference type="NCBI Taxonomy" id="83374"/>
    <lineage>
        <taxon>Eukaryota</taxon>
        <taxon>Rhodophyta</taxon>
        <taxon>Bangiophyceae</taxon>
        <taxon>Galdieriales</taxon>
        <taxon>Galdieriaceae</taxon>
        <taxon>Galdieria</taxon>
    </lineage>
</organism>
<protein>
    <submittedName>
        <fullName evidence="1">Uncharacterized protein</fullName>
    </submittedName>
</protein>
<proteinExistence type="predicted"/>
<reference evidence="1" key="2">
    <citation type="submission" date="2022-01" db="EMBL/GenBank/DDBJ databases">
        <authorList>
            <person name="Hirooka S."/>
            <person name="Miyagishima S.Y."/>
        </authorList>
    </citation>
    <scope>NUCLEOTIDE SEQUENCE</scope>
    <source>
        <strain evidence="1">NBRC 102759</strain>
    </source>
</reference>
<evidence type="ECO:0000313" key="1">
    <source>
        <dbReference type="EMBL" id="GJQ11309.1"/>
    </source>
</evidence>
<accession>A0A9C7PVR8</accession>
<dbReference type="Proteomes" id="UP001061958">
    <property type="component" value="Unassembled WGS sequence"/>
</dbReference>